<dbReference type="VEuPathDB" id="VectorBase:SSCA000862"/>
<feature type="region of interest" description="Disordered" evidence="1">
    <location>
        <begin position="169"/>
        <end position="199"/>
    </location>
</feature>
<name>A0A132AAB7_SARSC</name>
<accession>A0A132AAB7</accession>
<evidence type="ECO:0000256" key="1">
    <source>
        <dbReference type="SAM" id="MobiDB-lite"/>
    </source>
</evidence>
<comment type="caution">
    <text evidence="2">The sequence shown here is derived from an EMBL/GenBank/DDBJ whole genome shotgun (WGS) entry which is preliminary data.</text>
</comment>
<organism evidence="2 3">
    <name type="scientific">Sarcoptes scabiei</name>
    <name type="common">Itch mite</name>
    <name type="synonym">Acarus scabiei</name>
    <dbReference type="NCBI Taxonomy" id="52283"/>
    <lineage>
        <taxon>Eukaryota</taxon>
        <taxon>Metazoa</taxon>
        <taxon>Ecdysozoa</taxon>
        <taxon>Arthropoda</taxon>
        <taxon>Chelicerata</taxon>
        <taxon>Arachnida</taxon>
        <taxon>Acari</taxon>
        <taxon>Acariformes</taxon>
        <taxon>Sarcoptiformes</taxon>
        <taxon>Astigmata</taxon>
        <taxon>Psoroptidia</taxon>
        <taxon>Sarcoptoidea</taxon>
        <taxon>Sarcoptidae</taxon>
        <taxon>Sarcoptinae</taxon>
        <taxon>Sarcoptes</taxon>
    </lineage>
</organism>
<sequence length="213" mass="24614">MERDREDHNVKSIEEETVSIPILNLDSPIRFDSDSDRYDQQSIWQEDFLQKTEDVDFNSETINDKHRDDDCESSSGELILLEQNRSEMKKFAWMNFFQKFNVYNSGVNNSKTIESLKTAFDNDERLKKTKLKSNRNDSNAKFQCDPDFSSTKPFEDFDERFSLICKNPFPSPSSSSSSSSTLSPTSHPLPHSSSSKTTNLPMAFRSNFVFLKK</sequence>
<protein>
    <submittedName>
        <fullName evidence="2">Uncharacterized protein</fullName>
    </submittedName>
</protein>
<gene>
    <name evidence="2" type="ORF">QR98_0063610</name>
</gene>
<evidence type="ECO:0000313" key="3">
    <source>
        <dbReference type="Proteomes" id="UP000616769"/>
    </source>
</evidence>
<dbReference type="EMBL" id="JXLN01011933">
    <property type="protein sequence ID" value="KPM07853.1"/>
    <property type="molecule type" value="Genomic_DNA"/>
</dbReference>
<feature type="compositionally biased region" description="Low complexity" evidence="1">
    <location>
        <begin position="172"/>
        <end position="195"/>
    </location>
</feature>
<reference evidence="2 3" key="1">
    <citation type="journal article" date="2015" name="Parasit. Vectors">
        <title>Draft genome of the scabies mite.</title>
        <authorList>
            <person name="Rider S.D.Jr."/>
            <person name="Morgan M.S."/>
            <person name="Arlian L.G."/>
        </authorList>
    </citation>
    <scope>NUCLEOTIDE SEQUENCE [LARGE SCALE GENOMIC DNA]</scope>
    <source>
        <strain evidence="2">Arlian Lab</strain>
    </source>
</reference>
<dbReference type="Proteomes" id="UP000616769">
    <property type="component" value="Unassembled WGS sequence"/>
</dbReference>
<proteinExistence type="predicted"/>
<evidence type="ECO:0000313" key="2">
    <source>
        <dbReference type="EMBL" id="KPM07853.1"/>
    </source>
</evidence>
<dbReference type="AlphaFoldDB" id="A0A132AAB7"/>